<dbReference type="InterPro" id="IPR023214">
    <property type="entry name" value="HAD_sf"/>
</dbReference>
<dbReference type="Proteomes" id="UP000180246">
    <property type="component" value="Unassembled WGS sequence"/>
</dbReference>
<evidence type="ECO:0000256" key="3">
    <source>
        <dbReference type="ARBA" id="ARBA00022490"/>
    </source>
</evidence>
<gene>
    <name evidence="8" type="ORF">LO55_2759</name>
</gene>
<dbReference type="GO" id="GO:0005975">
    <property type="term" value="P:carbohydrate metabolic process"/>
    <property type="evidence" value="ECO:0007669"/>
    <property type="project" value="InterPro"/>
</dbReference>
<name>A0A1S2N8I9_9BURK</name>
<proteinExistence type="inferred from homology"/>
<dbReference type="PANTHER" id="PTHR42891">
    <property type="entry name" value="D-GLYCERO-BETA-D-MANNO-HEPTOSE-1,7-BISPHOSPHATE 7-PHOSPHATASE"/>
    <property type="match status" value="1"/>
</dbReference>
<dbReference type="InterPro" id="IPR006549">
    <property type="entry name" value="HAD-SF_hydro_IIIA"/>
</dbReference>
<dbReference type="GO" id="GO:0046872">
    <property type="term" value="F:metal ion binding"/>
    <property type="evidence" value="ECO:0007669"/>
    <property type="project" value="UniProtKB-KW"/>
</dbReference>
<dbReference type="Pfam" id="PF13242">
    <property type="entry name" value="Hydrolase_like"/>
    <property type="match status" value="1"/>
</dbReference>
<evidence type="ECO:0000256" key="2">
    <source>
        <dbReference type="ARBA" id="ARBA00005628"/>
    </source>
</evidence>
<dbReference type="AlphaFoldDB" id="A0A1S2N8I9"/>
<evidence type="ECO:0000313" key="9">
    <source>
        <dbReference type="Proteomes" id="UP000180246"/>
    </source>
</evidence>
<keyword evidence="5 8" id="KW-0378">Hydrolase</keyword>
<dbReference type="InterPro" id="IPR004446">
    <property type="entry name" value="Heptose_bisP_phosphatase"/>
</dbReference>
<dbReference type="RefSeq" id="WP_071361868.1">
    <property type="nucleotide sequence ID" value="NZ_CAUQYF010000013.1"/>
</dbReference>
<organism evidence="8 9">
    <name type="scientific">Massilia timonae</name>
    <dbReference type="NCBI Taxonomy" id="47229"/>
    <lineage>
        <taxon>Bacteria</taxon>
        <taxon>Pseudomonadati</taxon>
        <taxon>Pseudomonadota</taxon>
        <taxon>Betaproteobacteria</taxon>
        <taxon>Burkholderiales</taxon>
        <taxon>Oxalobacteraceae</taxon>
        <taxon>Telluria group</taxon>
        <taxon>Massilia</taxon>
    </lineage>
</organism>
<dbReference type="NCBIfam" id="TIGR01656">
    <property type="entry name" value="Histidinol-ppas"/>
    <property type="match status" value="1"/>
</dbReference>
<dbReference type="SUPFAM" id="SSF56784">
    <property type="entry name" value="HAD-like"/>
    <property type="match status" value="1"/>
</dbReference>
<dbReference type="Gene3D" id="3.40.50.1000">
    <property type="entry name" value="HAD superfamily/HAD-like"/>
    <property type="match status" value="1"/>
</dbReference>
<dbReference type="NCBIfam" id="TIGR01662">
    <property type="entry name" value="HAD-SF-IIIA"/>
    <property type="match status" value="1"/>
</dbReference>
<evidence type="ECO:0000313" key="8">
    <source>
        <dbReference type="EMBL" id="OIJ41355.1"/>
    </source>
</evidence>
<comment type="similarity">
    <text evidence="2">Belongs to the GmhB family.</text>
</comment>
<accession>A0A1S2N8I9</accession>
<dbReference type="GO" id="GO:0016791">
    <property type="term" value="F:phosphatase activity"/>
    <property type="evidence" value="ECO:0007669"/>
    <property type="project" value="InterPro"/>
</dbReference>
<dbReference type="InterPro" id="IPR006543">
    <property type="entry name" value="Histidinol-phos"/>
</dbReference>
<evidence type="ECO:0000256" key="1">
    <source>
        <dbReference type="ARBA" id="ARBA00004496"/>
    </source>
</evidence>
<evidence type="ECO:0000256" key="4">
    <source>
        <dbReference type="ARBA" id="ARBA00022723"/>
    </source>
</evidence>
<evidence type="ECO:0000256" key="5">
    <source>
        <dbReference type="ARBA" id="ARBA00022801"/>
    </source>
</evidence>
<dbReference type="PANTHER" id="PTHR42891:SF1">
    <property type="entry name" value="D-GLYCERO-BETA-D-MANNO-HEPTOSE-1,7-BISPHOSPHATE 7-PHOSPHATASE"/>
    <property type="match status" value="1"/>
</dbReference>
<keyword evidence="3" id="KW-0963">Cytoplasm</keyword>
<dbReference type="InterPro" id="IPR036412">
    <property type="entry name" value="HAD-like_sf"/>
</dbReference>
<keyword evidence="6" id="KW-0119">Carbohydrate metabolism</keyword>
<keyword evidence="4" id="KW-0479">Metal-binding</keyword>
<dbReference type="GO" id="GO:0005737">
    <property type="term" value="C:cytoplasm"/>
    <property type="evidence" value="ECO:0007669"/>
    <property type="project" value="UniProtKB-SubCell"/>
</dbReference>
<dbReference type="EMBL" id="JRYB01000001">
    <property type="protein sequence ID" value="OIJ41355.1"/>
    <property type="molecule type" value="Genomic_DNA"/>
</dbReference>
<comment type="subcellular location">
    <subcellularLocation>
        <location evidence="1">Cytoplasm</location>
    </subcellularLocation>
</comment>
<protein>
    <recommendedName>
        <fullName evidence="7">D,D-heptose 1,7-bisphosphate phosphatase</fullName>
    </recommendedName>
</protein>
<sequence length="199" mass="21893">MKAIFLDQEGTLVDDIPFNAEPRRIRLVSGAGAALRLLAELDYRLFVVCNQSGIAHGCFTEAAMGPVSDRLHDLLFREQLALAGYYYCPHHPLGTVSDYAFACACRKPSPGMLLRAAHEHAIDLRASWMIGDILHDVEAGNRAGCRTLLIDNGGETEWRLGPRRLPTRIAPDLYSAAMLIAEHGEREDVRPQAGSRSPS</sequence>
<dbReference type="CDD" id="cd07503">
    <property type="entry name" value="HAD_HisB-N"/>
    <property type="match status" value="1"/>
</dbReference>
<reference evidence="8 9" key="1">
    <citation type="submission" date="2014-10" db="EMBL/GenBank/DDBJ databases">
        <authorList>
            <person name="Seo M.-J."/>
            <person name="Seok Y.J."/>
            <person name="Cha I.-T."/>
        </authorList>
    </citation>
    <scope>NUCLEOTIDE SEQUENCE [LARGE SCALE GENOMIC DNA]</scope>
    <source>
        <strain evidence="8 9">NEU</strain>
    </source>
</reference>
<evidence type="ECO:0000256" key="7">
    <source>
        <dbReference type="ARBA" id="ARBA00031828"/>
    </source>
</evidence>
<evidence type="ECO:0000256" key="6">
    <source>
        <dbReference type="ARBA" id="ARBA00023277"/>
    </source>
</evidence>
<comment type="caution">
    <text evidence="8">The sequence shown here is derived from an EMBL/GenBank/DDBJ whole genome shotgun (WGS) entry which is preliminary data.</text>
</comment>